<evidence type="ECO:0000256" key="4">
    <source>
        <dbReference type="ARBA" id="ARBA00022603"/>
    </source>
</evidence>
<organism evidence="10 11">
    <name type="scientific">Actinomycetospora succinea</name>
    <dbReference type="NCBI Taxonomy" id="663603"/>
    <lineage>
        <taxon>Bacteria</taxon>
        <taxon>Bacillati</taxon>
        <taxon>Actinomycetota</taxon>
        <taxon>Actinomycetes</taxon>
        <taxon>Pseudonocardiales</taxon>
        <taxon>Pseudonocardiaceae</taxon>
        <taxon>Actinomycetospora</taxon>
    </lineage>
</organism>
<dbReference type="FunFam" id="1.10.10.10:FF:000214">
    <property type="entry name" value="Methylated-DNA--protein-cysteine methyltransferase"/>
    <property type="match status" value="1"/>
</dbReference>
<evidence type="ECO:0000313" key="11">
    <source>
        <dbReference type="Proteomes" id="UP000295705"/>
    </source>
</evidence>
<keyword evidence="4 10" id="KW-0489">Methyltransferase</keyword>
<evidence type="ECO:0000256" key="3">
    <source>
        <dbReference type="ARBA" id="ARBA00011918"/>
    </source>
</evidence>
<evidence type="ECO:0000259" key="9">
    <source>
        <dbReference type="Pfam" id="PF01035"/>
    </source>
</evidence>
<sequence>MTTMTTPDHGDALLAGLAALAPSDAPDLTDRVFDGWLAVPSRIGPVRVASTRDGVSFLRRAADLDDEGFRAAYRDRFGRPLRPARSVPDDLEAALDGDAGARPRLDLLALTDFQRDVLAATRTIPAGETRSYAWVAAEIGRPRAVRAAGTALATNPVPLLIPCHRVVPSHGDVGRYIFGVPVKQALLQSEKAEEKT</sequence>
<dbReference type="PANTHER" id="PTHR10815">
    <property type="entry name" value="METHYLATED-DNA--PROTEIN-CYSTEINE METHYLTRANSFERASE"/>
    <property type="match status" value="1"/>
</dbReference>
<reference evidence="10 11" key="1">
    <citation type="submission" date="2019-03" db="EMBL/GenBank/DDBJ databases">
        <title>Genomic Encyclopedia of Type Strains, Phase IV (KMG-IV): sequencing the most valuable type-strain genomes for metagenomic binning, comparative biology and taxonomic classification.</title>
        <authorList>
            <person name="Goeker M."/>
        </authorList>
    </citation>
    <scope>NUCLEOTIDE SEQUENCE [LARGE SCALE GENOMIC DNA]</scope>
    <source>
        <strain evidence="10 11">DSM 45775</strain>
    </source>
</reference>
<dbReference type="GO" id="GO:0006281">
    <property type="term" value="P:DNA repair"/>
    <property type="evidence" value="ECO:0007669"/>
    <property type="project" value="UniProtKB-KW"/>
</dbReference>
<dbReference type="EMBL" id="SNYO01000004">
    <property type="protein sequence ID" value="TDQ58788.1"/>
    <property type="molecule type" value="Genomic_DNA"/>
</dbReference>
<dbReference type="PROSITE" id="PS00374">
    <property type="entry name" value="MGMT"/>
    <property type="match status" value="1"/>
</dbReference>
<dbReference type="Proteomes" id="UP000295705">
    <property type="component" value="Unassembled WGS sequence"/>
</dbReference>
<dbReference type="InterPro" id="IPR001497">
    <property type="entry name" value="MethylDNA_cys_MeTrfase_AS"/>
</dbReference>
<evidence type="ECO:0000313" key="10">
    <source>
        <dbReference type="EMBL" id="TDQ58788.1"/>
    </source>
</evidence>
<evidence type="ECO:0000256" key="6">
    <source>
        <dbReference type="ARBA" id="ARBA00022763"/>
    </source>
</evidence>
<protein>
    <recommendedName>
        <fullName evidence="3">methylated-DNA--[protein]-cysteine S-methyltransferase</fullName>
        <ecNumber evidence="3">2.1.1.63</ecNumber>
    </recommendedName>
</protein>
<comment type="catalytic activity">
    <reaction evidence="8">
        <text>a 6-O-methyl-2'-deoxyguanosine in DNA + L-cysteinyl-[protein] = S-methyl-L-cysteinyl-[protein] + a 2'-deoxyguanosine in DNA</text>
        <dbReference type="Rhea" id="RHEA:24000"/>
        <dbReference type="Rhea" id="RHEA-COMP:10131"/>
        <dbReference type="Rhea" id="RHEA-COMP:10132"/>
        <dbReference type="Rhea" id="RHEA-COMP:11367"/>
        <dbReference type="Rhea" id="RHEA-COMP:11368"/>
        <dbReference type="ChEBI" id="CHEBI:29950"/>
        <dbReference type="ChEBI" id="CHEBI:82612"/>
        <dbReference type="ChEBI" id="CHEBI:85445"/>
        <dbReference type="ChEBI" id="CHEBI:85448"/>
        <dbReference type="EC" id="2.1.1.63"/>
    </reaction>
</comment>
<dbReference type="InterPro" id="IPR036388">
    <property type="entry name" value="WH-like_DNA-bd_sf"/>
</dbReference>
<evidence type="ECO:0000256" key="7">
    <source>
        <dbReference type="ARBA" id="ARBA00023204"/>
    </source>
</evidence>
<comment type="caution">
    <text evidence="10">The sequence shown here is derived from an EMBL/GenBank/DDBJ whole genome shotgun (WGS) entry which is preliminary data.</text>
</comment>
<comment type="similarity">
    <text evidence="2">Belongs to the MGMT family.</text>
</comment>
<dbReference type="NCBIfam" id="TIGR00589">
    <property type="entry name" value="ogt"/>
    <property type="match status" value="1"/>
</dbReference>
<dbReference type="InterPro" id="IPR014048">
    <property type="entry name" value="MethylDNA_cys_MeTrfase_DNA-bd"/>
</dbReference>
<keyword evidence="6" id="KW-0227">DNA damage</keyword>
<dbReference type="AlphaFoldDB" id="A0A4R6VE74"/>
<dbReference type="GO" id="GO:0032259">
    <property type="term" value="P:methylation"/>
    <property type="evidence" value="ECO:0007669"/>
    <property type="project" value="UniProtKB-KW"/>
</dbReference>
<keyword evidence="11" id="KW-1185">Reference proteome</keyword>
<keyword evidence="5 10" id="KW-0808">Transferase</keyword>
<evidence type="ECO:0000256" key="2">
    <source>
        <dbReference type="ARBA" id="ARBA00008711"/>
    </source>
</evidence>
<dbReference type="Gene3D" id="1.10.10.10">
    <property type="entry name" value="Winged helix-like DNA-binding domain superfamily/Winged helix DNA-binding domain"/>
    <property type="match status" value="1"/>
</dbReference>
<gene>
    <name evidence="10" type="ORF">EV188_104535</name>
</gene>
<comment type="catalytic activity">
    <reaction evidence="1">
        <text>a 4-O-methyl-thymidine in DNA + L-cysteinyl-[protein] = a thymidine in DNA + S-methyl-L-cysteinyl-[protein]</text>
        <dbReference type="Rhea" id="RHEA:53428"/>
        <dbReference type="Rhea" id="RHEA-COMP:10131"/>
        <dbReference type="Rhea" id="RHEA-COMP:10132"/>
        <dbReference type="Rhea" id="RHEA-COMP:13555"/>
        <dbReference type="Rhea" id="RHEA-COMP:13556"/>
        <dbReference type="ChEBI" id="CHEBI:29950"/>
        <dbReference type="ChEBI" id="CHEBI:82612"/>
        <dbReference type="ChEBI" id="CHEBI:137386"/>
        <dbReference type="ChEBI" id="CHEBI:137387"/>
        <dbReference type="EC" id="2.1.1.63"/>
    </reaction>
</comment>
<evidence type="ECO:0000256" key="5">
    <source>
        <dbReference type="ARBA" id="ARBA00022679"/>
    </source>
</evidence>
<dbReference type="GO" id="GO:0003908">
    <property type="term" value="F:methylated-DNA-[protein]-cysteine S-methyltransferase activity"/>
    <property type="evidence" value="ECO:0007669"/>
    <property type="project" value="UniProtKB-EC"/>
</dbReference>
<dbReference type="PANTHER" id="PTHR10815:SF13">
    <property type="entry name" value="METHYLATED-DNA--PROTEIN-CYSTEINE METHYLTRANSFERASE"/>
    <property type="match status" value="1"/>
</dbReference>
<name>A0A4R6VE74_9PSEU</name>
<dbReference type="SUPFAM" id="SSF46767">
    <property type="entry name" value="Methylated DNA-protein cysteine methyltransferase, C-terminal domain"/>
    <property type="match status" value="1"/>
</dbReference>
<accession>A0A4R6VE74</accession>
<dbReference type="CDD" id="cd06445">
    <property type="entry name" value="ATase"/>
    <property type="match status" value="1"/>
</dbReference>
<dbReference type="EC" id="2.1.1.63" evidence="3"/>
<dbReference type="Pfam" id="PF01035">
    <property type="entry name" value="DNA_binding_1"/>
    <property type="match status" value="1"/>
</dbReference>
<evidence type="ECO:0000256" key="1">
    <source>
        <dbReference type="ARBA" id="ARBA00001286"/>
    </source>
</evidence>
<dbReference type="InterPro" id="IPR036217">
    <property type="entry name" value="MethylDNA_cys_MeTrfase_DNAb"/>
</dbReference>
<proteinExistence type="inferred from homology"/>
<evidence type="ECO:0000256" key="8">
    <source>
        <dbReference type="ARBA" id="ARBA00049348"/>
    </source>
</evidence>
<feature type="domain" description="Methylated-DNA-[protein]-cysteine S-methyltransferase DNA binding" evidence="9">
    <location>
        <begin position="112"/>
        <end position="191"/>
    </location>
</feature>
<keyword evidence="7" id="KW-0234">DNA repair</keyword>